<dbReference type="KEGG" id="pmar:B0X71_05475"/>
<evidence type="ECO:0000313" key="2">
    <source>
        <dbReference type="EMBL" id="AQQ52599.1"/>
    </source>
</evidence>
<dbReference type="EMBL" id="CP019640">
    <property type="protein sequence ID" value="AQQ52599.1"/>
    <property type="molecule type" value="Genomic_DNA"/>
</dbReference>
<protein>
    <recommendedName>
        <fullName evidence="4">Lipoprotein</fullName>
    </recommendedName>
</protein>
<evidence type="ECO:0000256" key="1">
    <source>
        <dbReference type="SAM" id="SignalP"/>
    </source>
</evidence>
<sequence length="110" mass="11715">MNKGILILLLAALLAACSIESGISQSEAEEIALEQAAADGFGSPELWTRFGEETAPVYQYSKTLNKDVGAWAVSIEAEGNPAIKNTPAAIYYISKEKGEVVDQIRGIDPS</sequence>
<reference evidence="2 3" key="1">
    <citation type="submission" date="2017-02" db="EMBL/GenBank/DDBJ databases">
        <title>The complete genomic sequence of a novel cold adapted crude oil-degrading bacterium Planococcus qaidamina Y42.</title>
        <authorList>
            <person name="Yang R."/>
        </authorList>
    </citation>
    <scope>NUCLEOTIDE SEQUENCE [LARGE SCALE GENOMIC DNA]</scope>
    <source>
        <strain evidence="2 3">Y42</strain>
    </source>
</reference>
<dbReference type="PROSITE" id="PS51257">
    <property type="entry name" value="PROKAR_LIPOPROTEIN"/>
    <property type="match status" value="1"/>
</dbReference>
<organism evidence="2 3">
    <name type="scientific">Planococcus lenghuensis</name>
    <dbReference type="NCBI Taxonomy" id="2213202"/>
    <lineage>
        <taxon>Bacteria</taxon>
        <taxon>Bacillati</taxon>
        <taxon>Bacillota</taxon>
        <taxon>Bacilli</taxon>
        <taxon>Bacillales</taxon>
        <taxon>Caryophanaceae</taxon>
        <taxon>Planococcus</taxon>
    </lineage>
</organism>
<evidence type="ECO:0008006" key="4">
    <source>
        <dbReference type="Google" id="ProtNLM"/>
    </source>
</evidence>
<feature type="signal peptide" evidence="1">
    <location>
        <begin position="1"/>
        <end position="21"/>
    </location>
</feature>
<dbReference type="Proteomes" id="UP000188184">
    <property type="component" value="Chromosome"/>
</dbReference>
<accession>A0A1Q2KWN5</accession>
<gene>
    <name evidence="2" type="ORF">B0X71_05475</name>
</gene>
<feature type="chain" id="PRO_5039718152" description="Lipoprotein" evidence="1">
    <location>
        <begin position="22"/>
        <end position="110"/>
    </location>
</feature>
<proteinExistence type="predicted"/>
<keyword evidence="1" id="KW-0732">Signal</keyword>
<evidence type="ECO:0000313" key="3">
    <source>
        <dbReference type="Proteomes" id="UP000188184"/>
    </source>
</evidence>
<dbReference type="AlphaFoldDB" id="A0A1Q2KWN5"/>
<dbReference type="OrthoDB" id="2738250at2"/>
<dbReference type="RefSeq" id="WP_077588483.1">
    <property type="nucleotide sequence ID" value="NZ_CP019640.1"/>
</dbReference>
<name>A0A1Q2KWN5_9BACL</name>
<keyword evidence="3" id="KW-1185">Reference proteome</keyword>